<proteinExistence type="inferred from homology"/>
<evidence type="ECO:0000256" key="2">
    <source>
        <dbReference type="ARBA" id="ARBA00022679"/>
    </source>
</evidence>
<keyword evidence="3" id="KW-0012">Acyltransferase</keyword>
<feature type="transmembrane region" description="Helical" evidence="4">
    <location>
        <begin position="313"/>
        <end position="338"/>
    </location>
</feature>
<dbReference type="SUPFAM" id="SSF69593">
    <property type="entry name" value="Glycerol-3-phosphate (1)-acyltransferase"/>
    <property type="match status" value="1"/>
</dbReference>
<evidence type="ECO:0000313" key="6">
    <source>
        <dbReference type="EMBL" id="KAK3098337.1"/>
    </source>
</evidence>
<dbReference type="EMBL" id="VSWD01000007">
    <property type="protein sequence ID" value="KAK3098337.1"/>
    <property type="molecule type" value="Genomic_DNA"/>
</dbReference>
<dbReference type="AlphaFoldDB" id="A0AA89C1Y8"/>
<dbReference type="GO" id="GO:0003841">
    <property type="term" value="F:1-acylglycerol-3-phosphate O-acyltransferase activity"/>
    <property type="evidence" value="ECO:0007669"/>
    <property type="project" value="TreeGrafter"/>
</dbReference>
<dbReference type="SMART" id="SM00563">
    <property type="entry name" value="PlsC"/>
    <property type="match status" value="1"/>
</dbReference>
<keyword evidence="4" id="KW-0472">Membrane</keyword>
<dbReference type="PANTHER" id="PTHR10983:SF24">
    <property type="entry name" value="1-ACYLGLYCEROL-3-PHOSPHATE O-ACYLTRANSFERASE 3, ISOFORM E-RELATED"/>
    <property type="match status" value="1"/>
</dbReference>
<accession>A0AA89C1Y8</accession>
<feature type="transmembrane region" description="Helical" evidence="4">
    <location>
        <begin position="12"/>
        <end position="39"/>
    </location>
</feature>
<keyword evidence="2" id="KW-0808">Transferase</keyword>
<comment type="caution">
    <text evidence="6">The sequence shown here is derived from an EMBL/GenBank/DDBJ whole genome shotgun (WGS) entry which is preliminary data.</text>
</comment>
<organism evidence="6 7">
    <name type="scientific">Pinctada imbricata</name>
    <name type="common">Atlantic pearl-oyster</name>
    <name type="synonym">Pinctada martensii</name>
    <dbReference type="NCBI Taxonomy" id="66713"/>
    <lineage>
        <taxon>Eukaryota</taxon>
        <taxon>Metazoa</taxon>
        <taxon>Spiralia</taxon>
        <taxon>Lophotrochozoa</taxon>
        <taxon>Mollusca</taxon>
        <taxon>Bivalvia</taxon>
        <taxon>Autobranchia</taxon>
        <taxon>Pteriomorphia</taxon>
        <taxon>Pterioida</taxon>
        <taxon>Pterioidea</taxon>
        <taxon>Pteriidae</taxon>
        <taxon>Pinctada</taxon>
    </lineage>
</organism>
<dbReference type="Pfam" id="PF16076">
    <property type="entry name" value="Acyltransf_C"/>
    <property type="match status" value="1"/>
</dbReference>
<reference evidence="6" key="1">
    <citation type="submission" date="2019-08" db="EMBL/GenBank/DDBJ databases">
        <title>The improved chromosome-level genome for the pearl oyster Pinctada fucata martensii using PacBio sequencing and Hi-C.</title>
        <authorList>
            <person name="Zheng Z."/>
        </authorList>
    </citation>
    <scope>NUCLEOTIDE SEQUENCE</scope>
    <source>
        <strain evidence="6">ZZ-2019</strain>
        <tissue evidence="6">Adductor muscle</tissue>
    </source>
</reference>
<protein>
    <recommendedName>
        <fullName evidence="5">Phospholipid/glycerol acyltransferase domain-containing protein</fullName>
    </recommendedName>
</protein>
<keyword evidence="4" id="KW-0812">Transmembrane</keyword>
<feature type="transmembrane region" description="Helical" evidence="4">
    <location>
        <begin position="344"/>
        <end position="364"/>
    </location>
</feature>
<dbReference type="InterPro" id="IPR002123">
    <property type="entry name" value="Plipid/glycerol_acylTrfase"/>
</dbReference>
<sequence length="384" mass="45122">MGLTSDIKSWSIWFVLFTYIYFVSTLIVNFLQLCSLIIWPFDKTLYRKVNYNLAYLSWCQYTSLGQWWSNSECYLHVDPDERKHFAKESIIVVMNHKYEIDWLMAWVLSERYGLLGGTKIYGKKVLGLIPLIGWAWYFTESLFLHRDWQKDRAVIAQGVKNVTEYPDGYFVVMLLFPEGTRLTDEKLKNSQKIAQEKGYPIMKHHLLPRAKGFVLSVQELKKLPEHKLTAIYDITTVFENGNPPLMDAIRGKKQICRMRLRRFPVANLPDSEEELSDWLRNLFKEKDEIVDKFLKTGEMELVPYKVPKRAYDLIVHMMWAALTLPPLFYYVTCTLLFGSFLQKFVIVIIFAIVMLLAKFMIGYTEIKKGSSYGKEIRRSEKKTS</sequence>
<comment type="similarity">
    <text evidence="1">Belongs to the 1-acyl-sn-glycerol-3-phosphate acyltransferase family.</text>
</comment>
<keyword evidence="7" id="KW-1185">Reference proteome</keyword>
<keyword evidence="4" id="KW-1133">Transmembrane helix</keyword>
<feature type="domain" description="Phospholipid/glycerol acyltransferase" evidence="5">
    <location>
        <begin position="90"/>
        <end position="214"/>
    </location>
</feature>
<dbReference type="PANTHER" id="PTHR10983">
    <property type="entry name" value="1-ACYLGLYCEROL-3-PHOSPHATE ACYLTRANSFERASE-RELATED"/>
    <property type="match status" value="1"/>
</dbReference>
<gene>
    <name evidence="6" type="ORF">FSP39_018577</name>
</gene>
<evidence type="ECO:0000256" key="1">
    <source>
        <dbReference type="ARBA" id="ARBA00008655"/>
    </source>
</evidence>
<dbReference type="CDD" id="cd07990">
    <property type="entry name" value="LPLAT_LCLAT1-like"/>
    <property type="match status" value="1"/>
</dbReference>
<evidence type="ECO:0000256" key="4">
    <source>
        <dbReference type="SAM" id="Phobius"/>
    </source>
</evidence>
<dbReference type="InterPro" id="IPR032098">
    <property type="entry name" value="Acyltransf_C"/>
</dbReference>
<evidence type="ECO:0000256" key="3">
    <source>
        <dbReference type="ARBA" id="ARBA00023315"/>
    </source>
</evidence>
<evidence type="ECO:0000259" key="5">
    <source>
        <dbReference type="SMART" id="SM00563"/>
    </source>
</evidence>
<dbReference type="Proteomes" id="UP001186944">
    <property type="component" value="Unassembled WGS sequence"/>
</dbReference>
<name>A0AA89C1Y8_PINIB</name>
<evidence type="ECO:0000313" key="7">
    <source>
        <dbReference type="Proteomes" id="UP001186944"/>
    </source>
</evidence>
<dbReference type="GO" id="GO:0012505">
    <property type="term" value="C:endomembrane system"/>
    <property type="evidence" value="ECO:0007669"/>
    <property type="project" value="TreeGrafter"/>
</dbReference>
<dbReference type="Pfam" id="PF01553">
    <property type="entry name" value="Acyltransferase"/>
    <property type="match status" value="1"/>
</dbReference>